<evidence type="ECO:0000313" key="3">
    <source>
        <dbReference type="EMBL" id="CAI9294778.1"/>
    </source>
</evidence>
<sequence>MALNRAGSCNPAVVKIGITFLGLCLVGYLLGPPLYWHVLEGLAAVRRSSSAASCPPCNCDCDSQPLLSIPQALSNGSFTDCAKHDPEVTGETEKNFSELLSEELKLREAESLESQQRADMALLEAKKLTSQYQKEADKCNSGMETCEEAREKAELALLSQKQQTEMWELRARQKGWKESSNARLSVVVRKEGWGLMAMFVVVVIVNSSGQRHGGCGDYYDEKHGPTELS</sequence>
<keyword evidence="4" id="KW-1185">Reference proteome</keyword>
<proteinExistence type="predicted"/>
<protein>
    <submittedName>
        <fullName evidence="3">Uncharacterized protein</fullName>
    </submittedName>
</protein>
<dbReference type="PANTHER" id="PTHR32254:SF14">
    <property type="entry name" value="EXPRESSED PROTEIN"/>
    <property type="match status" value="1"/>
</dbReference>
<name>A0AA36EFS0_LACSI</name>
<dbReference type="EMBL" id="OX465083">
    <property type="protein sequence ID" value="CAI9294778.1"/>
    <property type="molecule type" value="Genomic_DNA"/>
</dbReference>
<dbReference type="PANTHER" id="PTHR32254">
    <property type="entry name" value="EXPRESSED PROTEIN"/>
    <property type="match status" value="1"/>
</dbReference>
<keyword evidence="2" id="KW-1133">Transmembrane helix</keyword>
<reference evidence="3" key="1">
    <citation type="submission" date="2023-04" db="EMBL/GenBank/DDBJ databases">
        <authorList>
            <person name="Vijverberg K."/>
            <person name="Xiong W."/>
            <person name="Schranz E."/>
        </authorList>
    </citation>
    <scope>NUCLEOTIDE SEQUENCE</scope>
</reference>
<evidence type="ECO:0000313" key="4">
    <source>
        <dbReference type="Proteomes" id="UP001177003"/>
    </source>
</evidence>
<dbReference type="Pfam" id="PF06364">
    <property type="entry name" value="DUF1068"/>
    <property type="match status" value="1"/>
</dbReference>
<feature type="coiled-coil region" evidence="1">
    <location>
        <begin position="106"/>
        <end position="163"/>
    </location>
</feature>
<evidence type="ECO:0000256" key="2">
    <source>
        <dbReference type="SAM" id="Phobius"/>
    </source>
</evidence>
<keyword evidence="1" id="KW-0175">Coiled coil</keyword>
<keyword evidence="2" id="KW-0812">Transmembrane</keyword>
<dbReference type="InterPro" id="IPR010471">
    <property type="entry name" value="DUF1068"/>
</dbReference>
<keyword evidence="2" id="KW-0472">Membrane</keyword>
<organism evidence="3 4">
    <name type="scientific">Lactuca saligna</name>
    <name type="common">Willowleaf lettuce</name>
    <dbReference type="NCBI Taxonomy" id="75948"/>
    <lineage>
        <taxon>Eukaryota</taxon>
        <taxon>Viridiplantae</taxon>
        <taxon>Streptophyta</taxon>
        <taxon>Embryophyta</taxon>
        <taxon>Tracheophyta</taxon>
        <taxon>Spermatophyta</taxon>
        <taxon>Magnoliopsida</taxon>
        <taxon>eudicotyledons</taxon>
        <taxon>Gunneridae</taxon>
        <taxon>Pentapetalae</taxon>
        <taxon>asterids</taxon>
        <taxon>campanulids</taxon>
        <taxon>Asterales</taxon>
        <taxon>Asteraceae</taxon>
        <taxon>Cichorioideae</taxon>
        <taxon>Cichorieae</taxon>
        <taxon>Lactucinae</taxon>
        <taxon>Lactuca</taxon>
    </lineage>
</organism>
<feature type="transmembrane region" description="Helical" evidence="2">
    <location>
        <begin position="12"/>
        <end position="30"/>
    </location>
</feature>
<dbReference type="Proteomes" id="UP001177003">
    <property type="component" value="Chromosome 7"/>
</dbReference>
<evidence type="ECO:0000256" key="1">
    <source>
        <dbReference type="SAM" id="Coils"/>
    </source>
</evidence>
<dbReference type="AlphaFoldDB" id="A0AA36EFS0"/>
<gene>
    <name evidence="3" type="ORF">LSALG_LOCUS33742</name>
</gene>
<accession>A0AA36EFS0</accession>